<gene>
    <name evidence="2" type="ORF">V1477_005108</name>
</gene>
<accession>A0ABD2CNP7</accession>
<evidence type="ECO:0000256" key="1">
    <source>
        <dbReference type="SAM" id="MobiDB-lite"/>
    </source>
</evidence>
<proteinExistence type="predicted"/>
<dbReference type="EMBL" id="JAYRBN010000037">
    <property type="protein sequence ID" value="KAL2746738.1"/>
    <property type="molecule type" value="Genomic_DNA"/>
</dbReference>
<comment type="caution">
    <text evidence="2">The sequence shown here is derived from an EMBL/GenBank/DDBJ whole genome shotgun (WGS) entry which is preliminary data.</text>
</comment>
<evidence type="ECO:0000313" key="3">
    <source>
        <dbReference type="Proteomes" id="UP001607303"/>
    </source>
</evidence>
<reference evidence="2 3" key="1">
    <citation type="journal article" date="2024" name="Ann. Entomol. Soc. Am.">
        <title>Genomic analyses of the southern and eastern yellowjacket wasps (Hymenoptera: Vespidae) reveal evolutionary signatures of social life.</title>
        <authorList>
            <person name="Catto M.A."/>
            <person name="Caine P.B."/>
            <person name="Orr S.E."/>
            <person name="Hunt B.G."/>
            <person name="Goodisman M.A.D."/>
        </authorList>
    </citation>
    <scope>NUCLEOTIDE SEQUENCE [LARGE SCALE GENOMIC DNA]</scope>
    <source>
        <strain evidence="2">232</strain>
        <tissue evidence="2">Head and thorax</tissue>
    </source>
</reference>
<dbReference type="Proteomes" id="UP001607303">
    <property type="component" value="Unassembled WGS sequence"/>
</dbReference>
<keyword evidence="3" id="KW-1185">Reference proteome</keyword>
<name>A0ABD2CNP7_VESMC</name>
<feature type="compositionally biased region" description="Acidic residues" evidence="1">
    <location>
        <begin position="1"/>
        <end position="26"/>
    </location>
</feature>
<sequence>MHLDEENEEEDEDEDDDEDDNEDDDNTTMVLLLSVNRARIPKTPEGSPTFLRSTLTCNRLPRVNGPPVKSRILPYLSAAACLTRRLPTYTHEENDKEKEIEDDDEKGDKSGPLWMDWDINITRISDVSMYFSESLQADYKCLIISGLRETSPVGFNYLIMADPPATTCCFLPLRLYNAITLRKEVKLLPGVRNGAKYDVEEVWLIVTARWNKCHTAGVSLGAIKRDSFNSSVKDLST</sequence>
<protein>
    <submittedName>
        <fullName evidence="2">Uncharacterized protein</fullName>
    </submittedName>
</protein>
<organism evidence="2 3">
    <name type="scientific">Vespula maculifrons</name>
    <name type="common">Eastern yellow jacket</name>
    <name type="synonym">Wasp</name>
    <dbReference type="NCBI Taxonomy" id="7453"/>
    <lineage>
        <taxon>Eukaryota</taxon>
        <taxon>Metazoa</taxon>
        <taxon>Ecdysozoa</taxon>
        <taxon>Arthropoda</taxon>
        <taxon>Hexapoda</taxon>
        <taxon>Insecta</taxon>
        <taxon>Pterygota</taxon>
        <taxon>Neoptera</taxon>
        <taxon>Endopterygota</taxon>
        <taxon>Hymenoptera</taxon>
        <taxon>Apocrita</taxon>
        <taxon>Aculeata</taxon>
        <taxon>Vespoidea</taxon>
        <taxon>Vespidae</taxon>
        <taxon>Vespinae</taxon>
        <taxon>Vespula</taxon>
    </lineage>
</organism>
<evidence type="ECO:0000313" key="2">
    <source>
        <dbReference type="EMBL" id="KAL2746738.1"/>
    </source>
</evidence>
<feature type="region of interest" description="Disordered" evidence="1">
    <location>
        <begin position="1"/>
        <end position="27"/>
    </location>
</feature>
<dbReference type="AlphaFoldDB" id="A0ABD2CNP7"/>